<keyword evidence="3" id="KW-1185">Reference proteome</keyword>
<sequence>MESLYRKVAGRVGKYTTRLGAALVATLLLASPAWSLPADFQVETLVGDLSFTNGAPVYLAQLPDGKLLLLRKKGRIELVDPSTIPSPHTLYMQLPDIESGGERGLTSIALDPDFEQNGYFYLFYTHGSTSRNRISRFTHAGTTASPGSEVMIWEDNEDWSDCCHYGGGLAFGPDGKLYLTTGEEFDGNQAQDLTRAGGKIIRINKDGSIPADNPFKDGAGPNLDEIWAVGLRNPYRAHWDLVGNRFYIGEVGGNVHATAREDLHIGRAGANYGWPFCEGPCVDPAYDDPIYSYGHADVVPNGGAITAGFVYRGNQYPSSYVGAFFFSDYTRGFIRYLELAPDGSVISVNDFGDALGAPVALIEGLDGAVYFVDYLGAIKRIVYTAGNQAPVIEAATASPDTGDAPLTVNFSVTASDPESDPMTFDWTFGDGNLGSGQTTSHTYTTKGAYDVYVSASDGNRTSIYGPLLIQVGIPPTVTITAPADGQLFRPGDLIDFSATASDADGTLTDADFQWEVQFLHNAHTHPALSTTGPSGQLSINTSGHDYHDDTGYEFALTVTDQDGLITVAKVAVYPEKTDLTLDTIPSGIPVFLDGIQQPTPLVYDTAINFQHLISVPQSVCSADTQYNFVSWSDGGAASHLVTVPETGMALTAEFVAVGPCNEIPASGLVLHLEADAGITSTAGFVESWSDQSGANNSLVAEGDPELVTGVLNGNPVVSFDGLYDSFSNAAALNGMPAGNGDRTVFLVANYVSNGFGGFAWGATGCNQAFGTIVDLQGRLMVQGWCQDFFANVAGTGAGWVIQSAVLESSQLDHYEGATLIDSRSHTYNTGTSGMVLGAELDGTPRLEMDVAAVLVYNRALSASEHTQVLDYLNAKYFASNTSNQLPTANAGLDLTVYEGEAVTLDGSASSDPDGSIVDWSWTQSGGTAVSLSGAQSAMAGFTAPTVTGTEVLEFSLAVTDDAGASTTDTVSVTVLDLDSGNLPPVAQDDPGASVLLGGSVVIDVLANDSDADDGIDPSTLTITTQPASGAVQVNAATGAVTYYHGGVSLQADSFSYQVSDFSGQPSNTATVSIAVNQPDAQVQITLPAAGSVVTGPDVVVNYVLSGSDYDHLHLSLDGVGHNTIRDLTGSFTFTDVAPGVHTITAQLVDAGHTPVGTAESQDEVVFEVASASGASLPQLGRVLYLEADTGVATTGSLVDSWADQSGAGNSLTAVGDPQLVAGALNGYPVISFDGAADVMQRTAALTGMPAGNGDRSVFLVANYLSGGYGGFAWGNTGCNQTFGTIVEPSGDLMVQGWCSDFKANEAGTGAGWLIQSATLESGQLNHYLGATLIDSRTHTYNTVASKIVLGAELDGTPQLVMDVAAVLVYDRALSAAEHAQVLAYFNSKYFAGNPANQVPVADAGADFSVDEGAVASLDGSASSDADGSIASWAWAQSAGTAVVLNAADTATASFTAPLVAATETLEFTLTVTDDLGASSADTVTVTIDNLDPANQPPVAIDDSGASALLGGSTVIDVLANDSDADDGIDPASVVVISAPANGTTQVNPSTGEITYLHGGASSADDSFTYQVFDFSGEASNTATVSVTVYAADAQLQIFAPSEGETVIGPDVVLAYSVSGSGYDHLQVQLDGLDPNDVFVLDGSFTFTNVAAGAHTITAQLVDPSSQPLDAPAAVQSVSFQVIDPGSSQVPLAGLVLHLESDSGVVTANNVVSQWLDQSIYQNDLSALGDPSLVAGAPSGLPVIDFDGSGDLLQRANEVQALPAGNSDRTVFMVANYRGAGYGGFAWGTGMGPPWTCNQTFGTIVDTQGKLMVQGWCNDFSSGVQGTGAGWLLQTALLESDQLSHYLDGLLIDSRSHTYNTVIYNMVLGAELDGSPSVDMQVAAVLVYNRALTESERLQVEGYLYDKYLLPAGGNLPPVASDDSVSMAPGASALVPVLDNDTDNSALDPSSVIVVTPPTAGTALPDLLTGAIDYTHDGGTQTLDSFTYQVMDDQGAWSNEATVTVSIIGNGAIPVNGLALLLEADTGVSLSGSTVTGWADQSGNGNDLVSNGDPVVANATPNGAPAIDFDGADDMLVRNGGLSGLPAGNGDRTVYLVANYRGTGYGGFAWGTANCNQTFGTIVNPAGNLMLQGWCFDLNSGVLGSGTGWLIQSSTLASGQLEHFLNGALIGSATHTYNTVPQKVAIGAELDGTPFVDMQVAAVIVYDRALSSAEQAVVFDYLTNKYFVQGGQ</sequence>
<dbReference type="Pfam" id="PF18911">
    <property type="entry name" value="PKD_4"/>
    <property type="match status" value="1"/>
</dbReference>
<dbReference type="InterPro" id="IPR000601">
    <property type="entry name" value="PKD_dom"/>
</dbReference>
<dbReference type="Pfam" id="PF17963">
    <property type="entry name" value="Big_9"/>
    <property type="match status" value="3"/>
</dbReference>
<dbReference type="InterPro" id="IPR011042">
    <property type="entry name" value="6-blade_b-propeller_TolB-like"/>
</dbReference>
<dbReference type="SUPFAM" id="SSF49899">
    <property type="entry name" value="Concanavalin A-like lectins/glucanases"/>
    <property type="match status" value="3"/>
</dbReference>
<dbReference type="PANTHER" id="PTHR19328:SF13">
    <property type="entry name" value="HIPL1 PROTEIN"/>
    <property type="match status" value="1"/>
</dbReference>
<dbReference type="SUPFAM" id="SSF50952">
    <property type="entry name" value="Soluble quinoprotein glucose dehydrogenase"/>
    <property type="match status" value="1"/>
</dbReference>
<gene>
    <name evidence="2" type="ORF">E4634_07345</name>
</gene>
<dbReference type="Proteomes" id="UP000298050">
    <property type="component" value="Unassembled WGS sequence"/>
</dbReference>
<dbReference type="SUPFAM" id="SSF49299">
    <property type="entry name" value="PKD domain"/>
    <property type="match status" value="3"/>
</dbReference>
<dbReference type="OrthoDB" id="338827at2"/>
<proteinExistence type="predicted"/>
<reference evidence="2 3" key="1">
    <citation type="submission" date="2019-04" db="EMBL/GenBank/DDBJ databases">
        <title>Taxonomy of novel Haliea sp. from mangrove soil of West Coast of India.</title>
        <authorList>
            <person name="Verma A."/>
            <person name="Kumar P."/>
            <person name="Krishnamurthi S."/>
        </authorList>
    </citation>
    <scope>NUCLEOTIDE SEQUENCE [LARGE SCALE GENOMIC DNA]</scope>
    <source>
        <strain evidence="2 3">SAOS-164</strain>
    </source>
</reference>
<protein>
    <submittedName>
        <fullName evidence="2">PKD domain-containing protein</fullName>
    </submittedName>
</protein>
<dbReference type="Gene3D" id="2.60.40.3440">
    <property type="match status" value="2"/>
</dbReference>
<dbReference type="Pfam" id="PF07995">
    <property type="entry name" value="GSDH"/>
    <property type="match status" value="1"/>
</dbReference>
<dbReference type="Gene3D" id="2.60.120.200">
    <property type="match status" value="4"/>
</dbReference>
<dbReference type="Pfam" id="PF22352">
    <property type="entry name" value="K319L-like_PKD"/>
    <property type="match status" value="2"/>
</dbReference>
<evidence type="ECO:0000313" key="2">
    <source>
        <dbReference type="EMBL" id="TGD73950.1"/>
    </source>
</evidence>
<name>A0A4Z0M3C9_9GAMM</name>
<accession>A0A4Z0M3C9</accession>
<dbReference type="InterPro" id="IPR035986">
    <property type="entry name" value="PKD_dom_sf"/>
</dbReference>
<evidence type="ECO:0000259" key="1">
    <source>
        <dbReference type="PROSITE" id="PS50093"/>
    </source>
</evidence>
<dbReference type="InterPro" id="IPR022409">
    <property type="entry name" value="PKD/Chitinase_dom"/>
</dbReference>
<dbReference type="Pfam" id="PF17957">
    <property type="entry name" value="Big_7"/>
    <property type="match status" value="1"/>
</dbReference>
<dbReference type="EMBL" id="SRLE01000006">
    <property type="protein sequence ID" value="TGD73950.1"/>
    <property type="molecule type" value="Genomic_DNA"/>
</dbReference>
<dbReference type="PROSITE" id="PS50093">
    <property type="entry name" value="PKD"/>
    <property type="match status" value="1"/>
</dbReference>
<organism evidence="2 3">
    <name type="scientific">Mangrovimicrobium sediminis</name>
    <dbReference type="NCBI Taxonomy" id="2562682"/>
    <lineage>
        <taxon>Bacteria</taxon>
        <taxon>Pseudomonadati</taxon>
        <taxon>Pseudomonadota</taxon>
        <taxon>Gammaproteobacteria</taxon>
        <taxon>Cellvibrionales</taxon>
        <taxon>Halieaceae</taxon>
        <taxon>Mangrovimicrobium</taxon>
    </lineage>
</organism>
<evidence type="ECO:0000313" key="3">
    <source>
        <dbReference type="Proteomes" id="UP000298050"/>
    </source>
</evidence>
<dbReference type="RefSeq" id="WP_135442346.1">
    <property type="nucleotide sequence ID" value="NZ_SRLE01000006.1"/>
</dbReference>
<dbReference type="PANTHER" id="PTHR19328">
    <property type="entry name" value="HEDGEHOG-INTERACTING PROTEIN"/>
    <property type="match status" value="1"/>
</dbReference>
<dbReference type="Gene3D" id="2.60.40.10">
    <property type="entry name" value="Immunoglobulins"/>
    <property type="match status" value="4"/>
</dbReference>
<feature type="domain" description="PKD" evidence="1">
    <location>
        <begin position="391"/>
        <end position="457"/>
    </location>
</feature>
<dbReference type="SMART" id="SM00089">
    <property type="entry name" value="PKD"/>
    <property type="match status" value="3"/>
</dbReference>
<dbReference type="Gene3D" id="2.120.10.30">
    <property type="entry name" value="TolB, C-terminal domain"/>
    <property type="match status" value="1"/>
</dbReference>
<dbReference type="InterPro" id="IPR013320">
    <property type="entry name" value="ConA-like_dom_sf"/>
</dbReference>
<dbReference type="CDD" id="cd00146">
    <property type="entry name" value="PKD"/>
    <property type="match status" value="2"/>
</dbReference>
<dbReference type="InterPro" id="IPR013783">
    <property type="entry name" value="Ig-like_fold"/>
</dbReference>
<comment type="caution">
    <text evidence="2">The sequence shown here is derived from an EMBL/GenBank/DDBJ whole genome shotgun (WGS) entry which is preliminary data.</text>
</comment>
<dbReference type="InterPro" id="IPR011041">
    <property type="entry name" value="Quinoprot_gluc/sorb_DH_b-prop"/>
</dbReference>
<dbReference type="InterPro" id="IPR012938">
    <property type="entry name" value="Glc/Sorbosone_DH"/>
</dbReference>